<name>A0AAD4ZVS8_PRUDU</name>
<accession>A0AAD4ZVS8</accession>
<dbReference type="Proteomes" id="UP001054821">
    <property type="component" value="Chromosome 1"/>
</dbReference>
<evidence type="ECO:0000313" key="2">
    <source>
        <dbReference type="Proteomes" id="UP001054821"/>
    </source>
</evidence>
<sequence>MYKPKSTNTSVPFSSLFMHFKGALATYSLASPNVKATSPSALGLFRLSVSSSLRRGSQGNAILGFSLCAQTALDKVLFNGE</sequence>
<organism evidence="1 2">
    <name type="scientific">Prunus dulcis</name>
    <name type="common">Almond</name>
    <name type="synonym">Amygdalus dulcis</name>
    <dbReference type="NCBI Taxonomy" id="3755"/>
    <lineage>
        <taxon>Eukaryota</taxon>
        <taxon>Viridiplantae</taxon>
        <taxon>Streptophyta</taxon>
        <taxon>Embryophyta</taxon>
        <taxon>Tracheophyta</taxon>
        <taxon>Spermatophyta</taxon>
        <taxon>Magnoliopsida</taxon>
        <taxon>eudicotyledons</taxon>
        <taxon>Gunneridae</taxon>
        <taxon>Pentapetalae</taxon>
        <taxon>rosids</taxon>
        <taxon>fabids</taxon>
        <taxon>Rosales</taxon>
        <taxon>Rosaceae</taxon>
        <taxon>Amygdaloideae</taxon>
        <taxon>Amygdaleae</taxon>
        <taxon>Prunus</taxon>
    </lineage>
</organism>
<dbReference type="EMBL" id="JAJFAZ020000001">
    <property type="protein sequence ID" value="KAI5355210.1"/>
    <property type="molecule type" value="Genomic_DNA"/>
</dbReference>
<evidence type="ECO:0000313" key="1">
    <source>
        <dbReference type="EMBL" id="KAI5355210.1"/>
    </source>
</evidence>
<comment type="caution">
    <text evidence="1">The sequence shown here is derived from an EMBL/GenBank/DDBJ whole genome shotgun (WGS) entry which is preliminary data.</text>
</comment>
<reference evidence="1 2" key="1">
    <citation type="journal article" date="2022" name="G3 (Bethesda)">
        <title>Whole-genome sequence and methylome profiling of the almond [Prunus dulcis (Mill.) D.A. Webb] cultivar 'Nonpareil'.</title>
        <authorList>
            <person name="D'Amico-Willman K.M."/>
            <person name="Ouma W.Z."/>
            <person name="Meulia T."/>
            <person name="Sideli G.M."/>
            <person name="Gradziel T.M."/>
            <person name="Fresnedo-Ramirez J."/>
        </authorList>
    </citation>
    <scope>NUCLEOTIDE SEQUENCE [LARGE SCALE GENOMIC DNA]</scope>
    <source>
        <strain evidence="1">Clone GOH B32 T37-40</strain>
    </source>
</reference>
<protein>
    <submittedName>
        <fullName evidence="1">Uncharacterized protein</fullName>
    </submittedName>
</protein>
<dbReference type="AlphaFoldDB" id="A0AAD4ZVS8"/>
<proteinExistence type="predicted"/>
<gene>
    <name evidence="1" type="ORF">L3X38_008105</name>
</gene>
<keyword evidence="2" id="KW-1185">Reference proteome</keyword>